<dbReference type="GO" id="GO:0005506">
    <property type="term" value="F:iron ion binding"/>
    <property type="evidence" value="ECO:0007669"/>
    <property type="project" value="InterPro"/>
</dbReference>
<dbReference type="AlphaFoldDB" id="A0A9N8VNB0"/>
<feature type="transmembrane region" description="Helical" evidence="5">
    <location>
        <begin position="143"/>
        <end position="165"/>
    </location>
</feature>
<evidence type="ECO:0000256" key="3">
    <source>
        <dbReference type="ARBA" id="ARBA00022989"/>
    </source>
</evidence>
<dbReference type="InterPro" id="IPR050307">
    <property type="entry name" value="Sterol_Desaturase_Related"/>
</dbReference>
<organism evidence="7 8">
    <name type="scientific">Acaulospora morrowiae</name>
    <dbReference type="NCBI Taxonomy" id="94023"/>
    <lineage>
        <taxon>Eukaryota</taxon>
        <taxon>Fungi</taxon>
        <taxon>Fungi incertae sedis</taxon>
        <taxon>Mucoromycota</taxon>
        <taxon>Glomeromycotina</taxon>
        <taxon>Glomeromycetes</taxon>
        <taxon>Diversisporales</taxon>
        <taxon>Acaulosporaceae</taxon>
        <taxon>Acaulospora</taxon>
    </lineage>
</organism>
<accession>A0A9N8VNB0</accession>
<comment type="caution">
    <text evidence="7">The sequence shown here is derived from an EMBL/GenBank/DDBJ whole genome shotgun (WGS) entry which is preliminary data.</text>
</comment>
<reference evidence="7" key="1">
    <citation type="submission" date="2021-06" db="EMBL/GenBank/DDBJ databases">
        <authorList>
            <person name="Kallberg Y."/>
            <person name="Tangrot J."/>
            <person name="Rosling A."/>
        </authorList>
    </citation>
    <scope>NUCLEOTIDE SEQUENCE</scope>
    <source>
        <strain evidence="7">CL551</strain>
    </source>
</reference>
<dbReference type="GO" id="GO:0008610">
    <property type="term" value="P:lipid biosynthetic process"/>
    <property type="evidence" value="ECO:0007669"/>
    <property type="project" value="InterPro"/>
</dbReference>
<dbReference type="GO" id="GO:0016491">
    <property type="term" value="F:oxidoreductase activity"/>
    <property type="evidence" value="ECO:0007669"/>
    <property type="project" value="InterPro"/>
</dbReference>
<evidence type="ECO:0000256" key="4">
    <source>
        <dbReference type="ARBA" id="ARBA00023136"/>
    </source>
</evidence>
<name>A0A9N8VNB0_9GLOM</name>
<evidence type="ECO:0000256" key="5">
    <source>
        <dbReference type="SAM" id="Phobius"/>
    </source>
</evidence>
<evidence type="ECO:0000313" key="7">
    <source>
        <dbReference type="EMBL" id="CAG8460859.1"/>
    </source>
</evidence>
<dbReference type="InterPro" id="IPR006694">
    <property type="entry name" value="Fatty_acid_hydroxylase"/>
</dbReference>
<evidence type="ECO:0000313" key="8">
    <source>
        <dbReference type="Proteomes" id="UP000789342"/>
    </source>
</evidence>
<dbReference type="PANTHER" id="PTHR11863">
    <property type="entry name" value="STEROL DESATURASE"/>
    <property type="match status" value="1"/>
</dbReference>
<dbReference type="GO" id="GO:0016020">
    <property type="term" value="C:membrane"/>
    <property type="evidence" value="ECO:0007669"/>
    <property type="project" value="UniProtKB-SubCell"/>
</dbReference>
<feature type="transmembrane region" description="Helical" evidence="5">
    <location>
        <begin position="28"/>
        <end position="47"/>
    </location>
</feature>
<proteinExistence type="predicted"/>
<dbReference type="OrthoDB" id="408954at2759"/>
<keyword evidence="2 5" id="KW-0812">Transmembrane</keyword>
<keyword evidence="3 5" id="KW-1133">Transmembrane helix</keyword>
<dbReference type="Proteomes" id="UP000789342">
    <property type="component" value="Unassembled WGS sequence"/>
</dbReference>
<dbReference type="EMBL" id="CAJVPV010000515">
    <property type="protein sequence ID" value="CAG8460859.1"/>
    <property type="molecule type" value="Genomic_DNA"/>
</dbReference>
<evidence type="ECO:0000256" key="2">
    <source>
        <dbReference type="ARBA" id="ARBA00022692"/>
    </source>
</evidence>
<keyword evidence="8" id="KW-1185">Reference proteome</keyword>
<protein>
    <submittedName>
        <fullName evidence="7">17375_t:CDS:1</fullName>
    </submittedName>
</protein>
<keyword evidence="4 5" id="KW-0472">Membrane</keyword>
<dbReference type="Pfam" id="PF04116">
    <property type="entry name" value="FA_hydroxylase"/>
    <property type="match status" value="1"/>
</dbReference>
<evidence type="ECO:0000256" key="1">
    <source>
        <dbReference type="ARBA" id="ARBA00004370"/>
    </source>
</evidence>
<comment type="subcellular location">
    <subcellularLocation>
        <location evidence="1">Membrane</location>
    </subcellularLocation>
</comment>
<gene>
    <name evidence="7" type="ORF">AMORRO_LOCUS1390</name>
</gene>
<evidence type="ECO:0000259" key="6">
    <source>
        <dbReference type="Pfam" id="PF04116"/>
    </source>
</evidence>
<feature type="domain" description="Fatty acid hydroxylase" evidence="6">
    <location>
        <begin position="152"/>
        <end position="288"/>
    </location>
</feature>
<sequence>MDQNTTIDVSSTVLHPTPLLPFMSDKHLSLLAPVIVYWLYSGMYHLISVYKVPLFDKYRIQNSKETETMNKVSLGEVIKAVLVQQFIQTLLGLTVAYLEGEDILPDDAVEMFHIGQTLKFCATKIYLWQTIEPYHDVMVEATYWYIMPILKFALAMFFLDTWQYFVHRLFHMNKFLYRHVHSRHHRLYAPYAFGALYNHPFEGFLFDSLGSVIATELSGLTTRSTLVFFTFATIKTVDDHCGYDLPFNPLQRMFRNNSAYHAIHHQTYGMKKNFSAPFFTMWDRILGTYMSAPPKSSEIVKDRTTTINSLSLKADSNSDYDSKAETVNSEISTTGRYNLRSRKNIT</sequence>